<keyword evidence="2" id="KW-1185">Reference proteome</keyword>
<dbReference type="HOGENOM" id="CLU_1532811_0_0_1"/>
<reference evidence="1 2" key="1">
    <citation type="submission" date="2014-04" db="EMBL/GenBank/DDBJ databases">
        <authorList>
            <consortium name="DOE Joint Genome Institute"/>
            <person name="Kuo A."/>
            <person name="Kohler A."/>
            <person name="Nagy L.G."/>
            <person name="Floudas D."/>
            <person name="Copeland A."/>
            <person name="Barry K.W."/>
            <person name="Cichocki N."/>
            <person name="Veneault-Fourrey C."/>
            <person name="LaButti K."/>
            <person name="Lindquist E.A."/>
            <person name="Lipzen A."/>
            <person name="Lundell T."/>
            <person name="Morin E."/>
            <person name="Murat C."/>
            <person name="Sun H."/>
            <person name="Tunlid A."/>
            <person name="Henrissat B."/>
            <person name="Grigoriev I.V."/>
            <person name="Hibbett D.S."/>
            <person name="Martin F."/>
            <person name="Nordberg H.P."/>
            <person name="Cantor M.N."/>
            <person name="Hua S.X."/>
        </authorList>
    </citation>
    <scope>NUCLEOTIDE SEQUENCE [LARGE SCALE GENOMIC DNA]</scope>
    <source>
        <strain evidence="1 2">LaAM-08-1</strain>
    </source>
</reference>
<protein>
    <submittedName>
        <fullName evidence="1">Uncharacterized protein</fullName>
    </submittedName>
</protein>
<name>A0A0C9WK71_9AGAR</name>
<organism evidence="1 2">
    <name type="scientific">Laccaria amethystina LaAM-08-1</name>
    <dbReference type="NCBI Taxonomy" id="1095629"/>
    <lineage>
        <taxon>Eukaryota</taxon>
        <taxon>Fungi</taxon>
        <taxon>Dikarya</taxon>
        <taxon>Basidiomycota</taxon>
        <taxon>Agaricomycotina</taxon>
        <taxon>Agaricomycetes</taxon>
        <taxon>Agaricomycetidae</taxon>
        <taxon>Agaricales</taxon>
        <taxon>Agaricineae</taxon>
        <taxon>Hydnangiaceae</taxon>
        <taxon>Laccaria</taxon>
    </lineage>
</organism>
<dbReference type="STRING" id="1095629.A0A0C9WK71"/>
<evidence type="ECO:0000313" key="1">
    <source>
        <dbReference type="EMBL" id="KIJ95934.1"/>
    </source>
</evidence>
<dbReference type="EMBL" id="KN838738">
    <property type="protein sequence ID" value="KIJ95934.1"/>
    <property type="molecule type" value="Genomic_DNA"/>
</dbReference>
<accession>A0A0C9WK71</accession>
<evidence type="ECO:0000313" key="2">
    <source>
        <dbReference type="Proteomes" id="UP000054477"/>
    </source>
</evidence>
<dbReference type="OrthoDB" id="2153661at2759"/>
<dbReference type="AlphaFoldDB" id="A0A0C9WK71"/>
<dbReference type="Proteomes" id="UP000054477">
    <property type="component" value="Unassembled WGS sequence"/>
</dbReference>
<gene>
    <name evidence="1" type="ORF">K443DRAFT_11021</name>
</gene>
<reference evidence="2" key="2">
    <citation type="submission" date="2015-01" db="EMBL/GenBank/DDBJ databases">
        <title>Evolutionary Origins and Diversification of the Mycorrhizal Mutualists.</title>
        <authorList>
            <consortium name="DOE Joint Genome Institute"/>
            <consortium name="Mycorrhizal Genomics Consortium"/>
            <person name="Kohler A."/>
            <person name="Kuo A."/>
            <person name="Nagy L.G."/>
            <person name="Floudas D."/>
            <person name="Copeland A."/>
            <person name="Barry K.W."/>
            <person name="Cichocki N."/>
            <person name="Veneault-Fourrey C."/>
            <person name="LaButti K."/>
            <person name="Lindquist E.A."/>
            <person name="Lipzen A."/>
            <person name="Lundell T."/>
            <person name="Morin E."/>
            <person name="Murat C."/>
            <person name="Riley R."/>
            <person name="Ohm R."/>
            <person name="Sun H."/>
            <person name="Tunlid A."/>
            <person name="Henrissat B."/>
            <person name="Grigoriev I.V."/>
            <person name="Hibbett D.S."/>
            <person name="Martin F."/>
        </authorList>
    </citation>
    <scope>NUCLEOTIDE SEQUENCE [LARGE SCALE GENOMIC DNA]</scope>
    <source>
        <strain evidence="2">LaAM-08-1</strain>
    </source>
</reference>
<sequence length="175" mass="20028">MIQRAPRDPPFRVSQCRKAQKEVEPGVYLLPNRFVTLELAKLYMNVFHEDTRLYTFFLLILNVHKAAELRIHKIGNEEGMVTVLQIVAANIIEIATHQACAVSLKKNPLLDNKVMCHHVLTNDSRPTPHTPNTESELHNTPITAQKARRNYGQALQGVEYKTYEDATVFWRVGKP</sequence>
<proteinExistence type="predicted"/>